<sequence length="101" mass="10896">MNESSPNSSQHQVLHRDVPGRMLAGVCAALAQHFGWNVALVRILFVVSVAFTGGLVFWVYAAAWALTPFTANDKSPMTRLIDGIGSLFAPPKTATVEKVQL</sequence>
<keyword evidence="2" id="KW-1003">Cell membrane</keyword>
<dbReference type="Pfam" id="PF04024">
    <property type="entry name" value="PspC"/>
    <property type="match status" value="1"/>
</dbReference>
<evidence type="ECO:0000256" key="6">
    <source>
        <dbReference type="SAM" id="Phobius"/>
    </source>
</evidence>
<dbReference type="InterPro" id="IPR052027">
    <property type="entry name" value="PspC"/>
</dbReference>
<dbReference type="AlphaFoldDB" id="A0A2W5TUC1"/>
<proteinExistence type="predicted"/>
<evidence type="ECO:0000259" key="7">
    <source>
        <dbReference type="Pfam" id="PF04024"/>
    </source>
</evidence>
<reference evidence="8 9" key="1">
    <citation type="submission" date="2017-08" db="EMBL/GenBank/DDBJ databases">
        <title>Infants hospitalized years apart are colonized by the same room-sourced microbial strains.</title>
        <authorList>
            <person name="Brooks B."/>
            <person name="Olm M.R."/>
            <person name="Firek B.A."/>
            <person name="Baker R."/>
            <person name="Thomas B.C."/>
            <person name="Morowitz M.J."/>
            <person name="Banfield J.F."/>
        </authorList>
    </citation>
    <scope>NUCLEOTIDE SEQUENCE [LARGE SCALE GENOMIC DNA]</scope>
    <source>
        <strain evidence="8">S2_003_000_R2_14</strain>
    </source>
</reference>
<name>A0A2W5TUC1_9BACT</name>
<dbReference type="InterPro" id="IPR007168">
    <property type="entry name" value="Phageshock_PspC_N"/>
</dbReference>
<evidence type="ECO:0000256" key="2">
    <source>
        <dbReference type="ARBA" id="ARBA00022475"/>
    </source>
</evidence>
<evidence type="ECO:0000256" key="3">
    <source>
        <dbReference type="ARBA" id="ARBA00022692"/>
    </source>
</evidence>
<organism evidence="8 9">
    <name type="scientific">Archangium gephyra</name>
    <dbReference type="NCBI Taxonomy" id="48"/>
    <lineage>
        <taxon>Bacteria</taxon>
        <taxon>Pseudomonadati</taxon>
        <taxon>Myxococcota</taxon>
        <taxon>Myxococcia</taxon>
        <taxon>Myxococcales</taxon>
        <taxon>Cystobacterineae</taxon>
        <taxon>Archangiaceae</taxon>
        <taxon>Archangium</taxon>
    </lineage>
</organism>
<keyword evidence="5 6" id="KW-0472">Membrane</keyword>
<comment type="subcellular location">
    <subcellularLocation>
        <location evidence="1">Cell membrane</location>
        <topology evidence="1">Single-pass membrane protein</topology>
    </subcellularLocation>
</comment>
<evidence type="ECO:0000313" key="9">
    <source>
        <dbReference type="Proteomes" id="UP000249061"/>
    </source>
</evidence>
<feature type="transmembrane region" description="Helical" evidence="6">
    <location>
        <begin position="43"/>
        <end position="67"/>
    </location>
</feature>
<evidence type="ECO:0000256" key="5">
    <source>
        <dbReference type="ARBA" id="ARBA00023136"/>
    </source>
</evidence>
<feature type="domain" description="Phage shock protein PspC N-terminal" evidence="7">
    <location>
        <begin position="14"/>
        <end position="68"/>
    </location>
</feature>
<dbReference type="Proteomes" id="UP000249061">
    <property type="component" value="Unassembled WGS sequence"/>
</dbReference>
<protein>
    <recommendedName>
        <fullName evidence="7">Phage shock protein PspC N-terminal domain-containing protein</fullName>
    </recommendedName>
</protein>
<accession>A0A2W5TUC1</accession>
<dbReference type="GO" id="GO:0005886">
    <property type="term" value="C:plasma membrane"/>
    <property type="evidence" value="ECO:0007669"/>
    <property type="project" value="UniProtKB-SubCell"/>
</dbReference>
<keyword evidence="4 6" id="KW-1133">Transmembrane helix</keyword>
<evidence type="ECO:0000256" key="1">
    <source>
        <dbReference type="ARBA" id="ARBA00004162"/>
    </source>
</evidence>
<dbReference type="PANTHER" id="PTHR33885">
    <property type="entry name" value="PHAGE SHOCK PROTEIN C"/>
    <property type="match status" value="1"/>
</dbReference>
<gene>
    <name evidence="8" type="ORF">DI536_09130</name>
</gene>
<comment type="caution">
    <text evidence="8">The sequence shown here is derived from an EMBL/GenBank/DDBJ whole genome shotgun (WGS) entry which is preliminary data.</text>
</comment>
<evidence type="ECO:0000256" key="4">
    <source>
        <dbReference type="ARBA" id="ARBA00022989"/>
    </source>
</evidence>
<evidence type="ECO:0000313" key="8">
    <source>
        <dbReference type="EMBL" id="PZR14935.1"/>
    </source>
</evidence>
<keyword evidence="3 6" id="KW-0812">Transmembrane</keyword>
<dbReference type="EMBL" id="QFQP01000006">
    <property type="protein sequence ID" value="PZR14935.1"/>
    <property type="molecule type" value="Genomic_DNA"/>
</dbReference>
<dbReference type="PANTHER" id="PTHR33885:SF3">
    <property type="entry name" value="PHAGE SHOCK PROTEIN C"/>
    <property type="match status" value="1"/>
</dbReference>